<evidence type="ECO:0000313" key="1">
    <source>
        <dbReference type="EMBL" id="KRK13973.1"/>
    </source>
</evidence>
<sequence>MGFLGVTNMETQIKQRLSVVCDKAMLNKVDLFCDYYGIKENDLGNDKIAFFKAHQAKLDSLAQGYAEMASLNTEICAEFCNCEEEAALRIH</sequence>
<dbReference type="PATRIC" id="fig|913848.6.peg.357"/>
<dbReference type="Proteomes" id="UP000051181">
    <property type="component" value="Unassembled WGS sequence"/>
</dbReference>
<reference evidence="1 2" key="1">
    <citation type="journal article" date="2015" name="Genome Announc.">
        <title>Expanding the biotechnology potential of lactobacilli through comparative genomics of 213 strains and associated genera.</title>
        <authorList>
            <person name="Sun Z."/>
            <person name="Harris H.M."/>
            <person name="McCann A."/>
            <person name="Guo C."/>
            <person name="Argimon S."/>
            <person name="Zhang W."/>
            <person name="Yang X."/>
            <person name="Jeffery I.B."/>
            <person name="Cooney J.C."/>
            <person name="Kagawa T.F."/>
            <person name="Liu W."/>
            <person name="Song Y."/>
            <person name="Salvetti E."/>
            <person name="Wrobel A."/>
            <person name="Rasinkangas P."/>
            <person name="Parkhill J."/>
            <person name="Rea M.C."/>
            <person name="O'Sullivan O."/>
            <person name="Ritari J."/>
            <person name="Douillard F.P."/>
            <person name="Paul Ross R."/>
            <person name="Yang R."/>
            <person name="Briner A.E."/>
            <person name="Felis G.E."/>
            <person name="de Vos W.M."/>
            <person name="Barrangou R."/>
            <person name="Klaenhammer T.R."/>
            <person name="Caufield P.W."/>
            <person name="Cui Y."/>
            <person name="Zhang H."/>
            <person name="O'Toole P.W."/>
        </authorList>
    </citation>
    <scope>NUCLEOTIDE SEQUENCE [LARGE SCALE GENOMIC DNA]</scope>
    <source>
        <strain evidence="1 2">DSM 20001</strain>
    </source>
</reference>
<name>A0A0R1EWX4_9LACO</name>
<dbReference type="Gene3D" id="1.10.1220.10">
    <property type="entry name" value="Met repressor-like"/>
    <property type="match status" value="1"/>
</dbReference>
<gene>
    <name evidence="1" type="ORF">FD22_GL000354</name>
</gene>
<dbReference type="EMBL" id="AZCN01000123">
    <property type="protein sequence ID" value="KRK13973.1"/>
    <property type="molecule type" value="Genomic_DNA"/>
</dbReference>
<organism evidence="1 2">
    <name type="scientific">Loigolactobacillus coryniformis subsp. coryniformis KCTC 3167 = DSM 20001</name>
    <dbReference type="NCBI Taxonomy" id="913848"/>
    <lineage>
        <taxon>Bacteria</taxon>
        <taxon>Bacillati</taxon>
        <taxon>Bacillota</taxon>
        <taxon>Bacilli</taxon>
        <taxon>Lactobacillales</taxon>
        <taxon>Lactobacillaceae</taxon>
        <taxon>Loigolactobacillus</taxon>
    </lineage>
</organism>
<proteinExistence type="predicted"/>
<dbReference type="AlphaFoldDB" id="A0A0R1EWX4"/>
<comment type="caution">
    <text evidence="1">The sequence shown here is derived from an EMBL/GenBank/DDBJ whole genome shotgun (WGS) entry which is preliminary data.</text>
</comment>
<dbReference type="InterPro" id="IPR013321">
    <property type="entry name" value="Arc_rbn_hlx_hlx"/>
</dbReference>
<accession>A0A0R1EWX4</accession>
<evidence type="ECO:0000313" key="2">
    <source>
        <dbReference type="Proteomes" id="UP000051181"/>
    </source>
</evidence>
<dbReference type="GO" id="GO:0006355">
    <property type="term" value="P:regulation of DNA-templated transcription"/>
    <property type="evidence" value="ECO:0007669"/>
    <property type="project" value="InterPro"/>
</dbReference>
<protein>
    <submittedName>
        <fullName evidence="1">Uncharacterized protein</fullName>
    </submittedName>
</protein>